<evidence type="ECO:0000256" key="2">
    <source>
        <dbReference type="ARBA" id="ARBA00023125"/>
    </source>
</evidence>
<dbReference type="GO" id="GO:0003677">
    <property type="term" value="F:DNA binding"/>
    <property type="evidence" value="ECO:0007669"/>
    <property type="project" value="UniProtKB-KW"/>
</dbReference>
<gene>
    <name evidence="8" type="ORF">D1B31_16090</name>
</gene>
<dbReference type="PANTHER" id="PTHR30461">
    <property type="entry name" value="DNA-INVERTASE FROM LAMBDOID PROPHAGE"/>
    <property type="match status" value="1"/>
</dbReference>
<dbReference type="InterPro" id="IPR036162">
    <property type="entry name" value="Resolvase-like_N_sf"/>
</dbReference>
<dbReference type="GO" id="GO:0015074">
    <property type="term" value="P:DNA integration"/>
    <property type="evidence" value="ECO:0007669"/>
    <property type="project" value="UniProtKB-KW"/>
</dbReference>
<feature type="active site" description="O-(5'-phospho-DNA)-serine intermediate" evidence="4 5">
    <location>
        <position position="26"/>
    </location>
</feature>
<dbReference type="GO" id="GO:0000150">
    <property type="term" value="F:DNA strand exchange activity"/>
    <property type="evidence" value="ECO:0007669"/>
    <property type="project" value="InterPro"/>
</dbReference>
<dbReference type="PROSITE" id="PS51736">
    <property type="entry name" value="RECOMBINASES_3"/>
    <property type="match status" value="1"/>
</dbReference>
<evidence type="ECO:0000313" key="9">
    <source>
        <dbReference type="Proteomes" id="UP000284416"/>
    </source>
</evidence>
<dbReference type="InterPro" id="IPR011109">
    <property type="entry name" value="DNA_bind_recombinase_dom"/>
</dbReference>
<name>A0A417YRE4_9BACI</name>
<dbReference type="SMART" id="SM00857">
    <property type="entry name" value="Resolvase"/>
    <property type="match status" value="1"/>
</dbReference>
<evidence type="ECO:0000256" key="1">
    <source>
        <dbReference type="ARBA" id="ARBA00022908"/>
    </source>
</evidence>
<dbReference type="AlphaFoldDB" id="A0A417YRE4"/>
<evidence type="ECO:0000256" key="5">
    <source>
        <dbReference type="PROSITE-ProRule" id="PRU10137"/>
    </source>
</evidence>
<dbReference type="PROSITE" id="PS51737">
    <property type="entry name" value="RECOMBINASE_DNA_BIND"/>
    <property type="match status" value="1"/>
</dbReference>
<keyword evidence="3" id="KW-0233">DNA recombination</keyword>
<dbReference type="InterPro" id="IPR025827">
    <property type="entry name" value="Zn_ribbon_recom_dom"/>
</dbReference>
<keyword evidence="2" id="KW-0238">DNA-binding</keyword>
<keyword evidence="9" id="KW-1185">Reference proteome</keyword>
<organism evidence="8 9">
    <name type="scientific">Neobacillus notoginsengisoli</name>
    <dbReference type="NCBI Taxonomy" id="1578198"/>
    <lineage>
        <taxon>Bacteria</taxon>
        <taxon>Bacillati</taxon>
        <taxon>Bacillota</taxon>
        <taxon>Bacilli</taxon>
        <taxon>Bacillales</taxon>
        <taxon>Bacillaceae</taxon>
        <taxon>Neobacillus</taxon>
    </lineage>
</organism>
<evidence type="ECO:0000259" key="7">
    <source>
        <dbReference type="PROSITE" id="PS51737"/>
    </source>
</evidence>
<dbReference type="Gene3D" id="3.90.1750.20">
    <property type="entry name" value="Putative Large Serine Recombinase, Chain B, Domain 2"/>
    <property type="match status" value="1"/>
</dbReference>
<sequence length="467" mass="54410">MTNKIKRPQVKTVNTKLRVALYIRVSTQEQVDNSSIETQKEKLEAYCKAKDWVVYDTYIDPGYSGSNLNRPDLQRLLGDLKHIDAVMVYKLDRLSRSQKDTLELIEDYFLKNNVDFVSVTETLDTSTPFGKAMIGILSVFAQLEREMIAERMRDGLIDRAKKGYWVAGGNYEPAGFGVRHDGDLYEKEDEVKHIQAAYNYYEQLHSITKMQARLKEDGFPVWRFRRYNDVLRSRLNIGEVSFAGVYYKGRHKPIISKEQFDRVQALLERHKGKNWGKVKESLLSGLMTCGGCRESFVTYKTGITKRNKKSYRYYICRAKRFPSEYTHKCTNINWNATKLDSLIADEISNLLINKKTQPTKSKHIEYDKLIKNVDAKMKRILSLYAEGRVPVALLNDQMEELQTERLYLKKREELQEEKSSIVITEEDLKQFSIDLNAGDFPTRQAIVQKFIKEIIIHGDDIEIIWNF</sequence>
<dbReference type="InterPro" id="IPR050639">
    <property type="entry name" value="SSR_resolvase"/>
</dbReference>
<dbReference type="FunFam" id="3.40.50.1390:FF:000009">
    <property type="entry name" value="Recombinase family protein"/>
    <property type="match status" value="1"/>
</dbReference>
<dbReference type="PROSITE" id="PS00397">
    <property type="entry name" value="RECOMBINASES_1"/>
    <property type="match status" value="1"/>
</dbReference>
<dbReference type="SUPFAM" id="SSF53041">
    <property type="entry name" value="Resolvase-like"/>
    <property type="match status" value="1"/>
</dbReference>
<comment type="caution">
    <text evidence="8">The sequence shown here is derived from an EMBL/GenBank/DDBJ whole genome shotgun (WGS) entry which is preliminary data.</text>
</comment>
<feature type="domain" description="Resolvase/invertase-type recombinase catalytic" evidence="6">
    <location>
        <begin position="18"/>
        <end position="163"/>
    </location>
</feature>
<dbReference type="EMBL" id="QWEG01000010">
    <property type="protein sequence ID" value="RHW37287.1"/>
    <property type="molecule type" value="Genomic_DNA"/>
</dbReference>
<dbReference type="Pfam" id="PF00239">
    <property type="entry name" value="Resolvase"/>
    <property type="match status" value="1"/>
</dbReference>
<dbReference type="RefSeq" id="WP_118922229.1">
    <property type="nucleotide sequence ID" value="NZ_QWEG01000010.1"/>
</dbReference>
<dbReference type="InterPro" id="IPR006119">
    <property type="entry name" value="Resolv_N"/>
</dbReference>
<protein>
    <submittedName>
        <fullName evidence="8">Recombinase family protein</fullName>
    </submittedName>
</protein>
<dbReference type="PANTHER" id="PTHR30461:SF23">
    <property type="entry name" value="DNA RECOMBINASE-RELATED"/>
    <property type="match status" value="1"/>
</dbReference>
<evidence type="ECO:0000313" key="8">
    <source>
        <dbReference type="EMBL" id="RHW37287.1"/>
    </source>
</evidence>
<proteinExistence type="predicted"/>
<dbReference type="InterPro" id="IPR006118">
    <property type="entry name" value="Recombinase_CS"/>
</dbReference>
<dbReference type="OrthoDB" id="9811097at2"/>
<dbReference type="InterPro" id="IPR038109">
    <property type="entry name" value="DNA_bind_recomb_sf"/>
</dbReference>
<feature type="domain" description="Recombinase" evidence="7">
    <location>
        <begin position="173"/>
        <end position="273"/>
    </location>
</feature>
<keyword evidence="1" id="KW-0229">DNA integration</keyword>
<evidence type="ECO:0000256" key="3">
    <source>
        <dbReference type="ARBA" id="ARBA00023172"/>
    </source>
</evidence>
<dbReference type="Gene3D" id="3.40.50.1390">
    <property type="entry name" value="Resolvase, N-terminal catalytic domain"/>
    <property type="match status" value="1"/>
</dbReference>
<dbReference type="Pfam" id="PF13408">
    <property type="entry name" value="Zn_ribbon_recom"/>
    <property type="match status" value="1"/>
</dbReference>
<dbReference type="Proteomes" id="UP000284416">
    <property type="component" value="Unassembled WGS sequence"/>
</dbReference>
<dbReference type="Pfam" id="PF07508">
    <property type="entry name" value="Recombinase"/>
    <property type="match status" value="1"/>
</dbReference>
<evidence type="ECO:0000259" key="6">
    <source>
        <dbReference type="PROSITE" id="PS51736"/>
    </source>
</evidence>
<evidence type="ECO:0000256" key="4">
    <source>
        <dbReference type="PIRSR" id="PIRSR606118-50"/>
    </source>
</evidence>
<dbReference type="CDD" id="cd03768">
    <property type="entry name" value="SR_ResInv"/>
    <property type="match status" value="1"/>
</dbReference>
<reference evidence="8 9" key="1">
    <citation type="journal article" date="2017" name="Int. J. Syst. Evol. Microbiol.">
        <title>Bacillus notoginsengisoli sp. nov., a novel bacterium isolated from the rhizosphere of Panax notoginseng.</title>
        <authorList>
            <person name="Zhang M.Y."/>
            <person name="Cheng J."/>
            <person name="Cai Y."/>
            <person name="Zhang T.Y."/>
            <person name="Wu Y.Y."/>
            <person name="Manikprabhu D."/>
            <person name="Li W.J."/>
            <person name="Zhang Y.X."/>
        </authorList>
    </citation>
    <scope>NUCLEOTIDE SEQUENCE [LARGE SCALE GENOMIC DNA]</scope>
    <source>
        <strain evidence="8 9">JCM 30743</strain>
    </source>
</reference>
<accession>A0A417YRE4</accession>